<evidence type="ECO:0000256" key="1">
    <source>
        <dbReference type="ARBA" id="ARBA00022649"/>
    </source>
</evidence>
<comment type="caution">
    <text evidence="6">Lacks conserved residue(s) required for the propagation of feature annotation.</text>
</comment>
<dbReference type="EMBL" id="QROB01000009">
    <property type="protein sequence ID" value="RHK88514.1"/>
    <property type="molecule type" value="Genomic_DNA"/>
</dbReference>
<keyword evidence="3" id="KW-0808">Transferase</keyword>
<dbReference type="GO" id="GO:0016757">
    <property type="term" value="F:glycosyltransferase activity"/>
    <property type="evidence" value="ECO:0007669"/>
    <property type="project" value="UniProtKB-KW"/>
</dbReference>
<evidence type="ECO:0000313" key="9">
    <source>
        <dbReference type="Proteomes" id="UP000286392"/>
    </source>
</evidence>
<evidence type="ECO:0000313" key="8">
    <source>
        <dbReference type="EMBL" id="RHK88514.1"/>
    </source>
</evidence>
<evidence type="ECO:0000259" key="7">
    <source>
        <dbReference type="PROSITE" id="PS52018"/>
    </source>
</evidence>
<dbReference type="Proteomes" id="UP000286392">
    <property type="component" value="Unassembled WGS sequence"/>
</dbReference>
<protein>
    <submittedName>
        <fullName evidence="8">DUF4433 domain-containing protein</fullName>
    </submittedName>
</protein>
<keyword evidence="2" id="KW-0328">Glycosyltransferase</keyword>
<dbReference type="PROSITE" id="PS52018">
    <property type="entry name" value="DART"/>
    <property type="match status" value="1"/>
</dbReference>
<dbReference type="RefSeq" id="WP_118356310.1">
    <property type="nucleotide sequence ID" value="NZ_CAXSLB010000001.1"/>
</dbReference>
<dbReference type="GO" id="GO:0003677">
    <property type="term" value="F:DNA binding"/>
    <property type="evidence" value="ECO:0007669"/>
    <property type="project" value="UniProtKB-UniRule"/>
</dbReference>
<organism evidence="8 9">
    <name type="scientific">Phocaeicola vulgatus</name>
    <name type="common">Bacteroides vulgatus</name>
    <dbReference type="NCBI Taxonomy" id="821"/>
    <lineage>
        <taxon>Bacteria</taxon>
        <taxon>Pseudomonadati</taxon>
        <taxon>Bacteroidota</taxon>
        <taxon>Bacteroidia</taxon>
        <taxon>Bacteroidales</taxon>
        <taxon>Bacteroidaceae</taxon>
        <taxon>Phocaeicola</taxon>
    </lineage>
</organism>
<comment type="caution">
    <text evidence="8">The sequence shown here is derived from an EMBL/GenBank/DDBJ whole genome shotgun (WGS) entry which is preliminary data.</text>
</comment>
<sequence>MNIIDTIQESKYIYSTFTKWGLKKYTCDVEYFTEEPLDDLSFVICSILQTHDGEYDKRELGILLGFSLSDYQLEGEYIRYYDVAERKIFEDLLKKIEDEHLIDVCENSLRLTGLGEISVKNNTHYQFYKGTQGIYEHLKLKTLSQDEMEAFPFYEDMGFYINVEDSKQFWPEDELCASIINGKSDSLIERLRLNSSIQYHIYQANKQEYFDLENKNVEIKLYHNQSTYFIEVMGRNGTAIKATSIVNNTENEIYKENLVLECLFQQLWDDKSTILNHASLNQFYDLVDFEELTKDSRTQWEDKELLEVIFSKANQTCWKNISRFCVVESLYPKLSEITDNIDWNILSVRVDSNFLIKEFENYPWDLEAISQDYNRKESVIEELILIQKETTDEWNWDILENRLSEKFILSHLDTVDVNLASYTKDIKDVHAAMLNNLDKRWDWNIVESSFDLGFILSNITSLAPYLHFVELLDRVFTNKEWSIKFCSSNAFLSALKSANNEGGVLASYVLNDKEYIWSDLVIKTLTDTGLLCWQSTPYMLGFECNDKLDWTDTFFENYSRYVTSQKGYSIVSGNIKNLSIIDSHPNWNWDWDTVSSNEALLADNAIFSKFGQNLNWSIVLDVVTNNNLLESIDNINFYIADDQEAWQKFSEIASIPYVIRTFNESRYPWNWTVLTKRMFSQLKLENLGNPLFVDKWDWNYLSQEISKTNLEKYLLTYASHWNWSIVFDRILEAEHRLNLNYLDKIAQQLSSLQPEVKVVAWSALTSKFSFKELRNLIQGSIRRKGYWWDMKLFCQNEGFDVFRDLDTCRSLVDWDALSSSEYVDKSLQYNKKLGIKSQAWKEDVKKLLSDPRNKWNFKLLSSFSSLKDQHWFLSRNKEKLDWTIISRDSNIFAESDKQKLNEIIEKYKSYIDFKVLSERTDINIQQIVKIYPNGDYDYNSLIQNDIIDPTLDLIISNKQYDWDWYVLTSKNKFKPTAEILLDNIDYSVNWAHLSLQDNQSLWSNIDLLDEILHHEDIIKEIDWYQVSGRPYFPIDSTIIDCLPLDKLNWKLLSSRKGILKYLDHYAKFVNWYEVSANNNIDYTDLDFFRKYKDLLDWAVICNNNSFCIDNKIIELFSDYIDWNKASSSLEIKFTKAFVEKYKDRWNWSALAKNKAFHNKVNILDFPYGRHSNVMSFLKQFPCKPKAYHFTHMSNAIKIIRSMKLQSRDLAEGNFSNSAGSNVYRTSKAHRFARFYFAPQSPTQFYNECLGKDSDDHRYYNKAVGLGLPKCPMPVFLVFDVEELLTVMPEKCYYSNGNMQKDSTRSFKVIEDPTKIKAREIYINSKNTFNERQQEFLIERELDFSRLANVGIYCYDEFQAEILRSELAGTKWEDIVKVKRQLYIHENKELKFVDNNNTIRITSDYNLPYELRIEYKYDAPVILNKNMVKRQRGNNIYMASCVELSKDTSFEVYFEVNTPRIGSWLIYKNK</sequence>
<comment type="similarity">
    <text evidence="6">Belongs to the DarT ADP-ribosyltransferase family.</text>
</comment>
<keyword evidence="5 6" id="KW-0238">DNA-binding</keyword>
<evidence type="ECO:0000256" key="5">
    <source>
        <dbReference type="ARBA" id="ARBA00023125"/>
    </source>
</evidence>
<dbReference type="GO" id="GO:0016779">
    <property type="term" value="F:nucleotidyltransferase activity"/>
    <property type="evidence" value="ECO:0007669"/>
    <property type="project" value="UniProtKB-KW"/>
</dbReference>
<keyword evidence="1 6" id="KW-1277">Toxin-antitoxin system</keyword>
<evidence type="ECO:0000256" key="3">
    <source>
        <dbReference type="ARBA" id="ARBA00022679"/>
    </source>
</evidence>
<dbReference type="InterPro" id="IPR029494">
    <property type="entry name" value="DarT"/>
</dbReference>
<reference evidence="8 9" key="1">
    <citation type="submission" date="2018-08" db="EMBL/GenBank/DDBJ databases">
        <title>A genome reference for cultivated species of the human gut microbiota.</title>
        <authorList>
            <person name="Zou Y."/>
            <person name="Xue W."/>
            <person name="Luo G."/>
        </authorList>
    </citation>
    <scope>NUCLEOTIDE SEQUENCE [LARGE SCALE GENOMIC DNA]</scope>
    <source>
        <strain evidence="8 9">AF39-8AT</strain>
    </source>
</reference>
<gene>
    <name evidence="8" type="ORF">DW043_08010</name>
</gene>
<proteinExistence type="inferred from homology"/>
<evidence type="ECO:0000256" key="4">
    <source>
        <dbReference type="ARBA" id="ARBA00022695"/>
    </source>
</evidence>
<dbReference type="Pfam" id="PF14487">
    <property type="entry name" value="DarT"/>
    <property type="match status" value="1"/>
</dbReference>
<accession>A0AB73ZDJ0</accession>
<name>A0AB73ZDJ0_PHOVU</name>
<feature type="domain" description="DarT" evidence="7">
    <location>
        <begin position="1184"/>
        <end position="1383"/>
    </location>
</feature>
<keyword evidence="4" id="KW-0548">Nucleotidyltransferase</keyword>
<evidence type="ECO:0000256" key="6">
    <source>
        <dbReference type="PROSITE-ProRule" id="PRU01362"/>
    </source>
</evidence>
<evidence type="ECO:0000256" key="2">
    <source>
        <dbReference type="ARBA" id="ARBA00022676"/>
    </source>
</evidence>